<organism evidence="1 2">
    <name type="scientific">Caerostris darwini</name>
    <dbReference type="NCBI Taxonomy" id="1538125"/>
    <lineage>
        <taxon>Eukaryota</taxon>
        <taxon>Metazoa</taxon>
        <taxon>Ecdysozoa</taxon>
        <taxon>Arthropoda</taxon>
        <taxon>Chelicerata</taxon>
        <taxon>Arachnida</taxon>
        <taxon>Araneae</taxon>
        <taxon>Araneomorphae</taxon>
        <taxon>Entelegynae</taxon>
        <taxon>Araneoidea</taxon>
        <taxon>Araneidae</taxon>
        <taxon>Caerostris</taxon>
    </lineage>
</organism>
<name>A0AAV4WHG0_9ARAC</name>
<evidence type="ECO:0000313" key="1">
    <source>
        <dbReference type="EMBL" id="GIY82212.1"/>
    </source>
</evidence>
<accession>A0AAV4WHG0</accession>
<dbReference type="Proteomes" id="UP001054837">
    <property type="component" value="Unassembled WGS sequence"/>
</dbReference>
<dbReference type="AlphaFoldDB" id="A0AAV4WHG0"/>
<comment type="caution">
    <text evidence="1">The sequence shown here is derived from an EMBL/GenBank/DDBJ whole genome shotgun (WGS) entry which is preliminary data.</text>
</comment>
<keyword evidence="2" id="KW-1185">Reference proteome</keyword>
<dbReference type="EMBL" id="BPLQ01014696">
    <property type="protein sequence ID" value="GIY82212.1"/>
    <property type="molecule type" value="Genomic_DNA"/>
</dbReference>
<proteinExistence type="predicted"/>
<sequence length="135" mass="15331">MVVEITCRYKAHPIFGIAPQEEIQRSYVWILQWVHLVRSIAAEMFRPKKDKRLNSSAVGLHPAGTSHLAAKRVAGKNKLFKHVTINGTSYGFFHEEKMVTILLHIKSHLAFIFLSLSRTRSRTTLGYSEPQIGTS</sequence>
<protein>
    <submittedName>
        <fullName evidence="1">Uncharacterized protein</fullName>
    </submittedName>
</protein>
<gene>
    <name evidence="1" type="ORF">CDAR_252391</name>
</gene>
<evidence type="ECO:0000313" key="2">
    <source>
        <dbReference type="Proteomes" id="UP001054837"/>
    </source>
</evidence>
<reference evidence="1 2" key="1">
    <citation type="submission" date="2021-06" db="EMBL/GenBank/DDBJ databases">
        <title>Caerostris darwini draft genome.</title>
        <authorList>
            <person name="Kono N."/>
            <person name="Arakawa K."/>
        </authorList>
    </citation>
    <scope>NUCLEOTIDE SEQUENCE [LARGE SCALE GENOMIC DNA]</scope>
</reference>